<feature type="region of interest" description="Disordered" evidence="3">
    <location>
        <begin position="167"/>
        <end position="187"/>
    </location>
</feature>
<evidence type="ECO:0000256" key="2">
    <source>
        <dbReference type="ARBA" id="ARBA00023157"/>
    </source>
</evidence>
<evidence type="ECO:0000313" key="7">
    <source>
        <dbReference type="Proteomes" id="UP000694520"/>
    </source>
</evidence>
<dbReference type="InterPro" id="IPR018114">
    <property type="entry name" value="TRYPSIN_HIS"/>
</dbReference>
<dbReference type="GO" id="GO:0004252">
    <property type="term" value="F:serine-type endopeptidase activity"/>
    <property type="evidence" value="ECO:0007669"/>
    <property type="project" value="InterPro"/>
</dbReference>
<gene>
    <name evidence="6" type="primary">KLK13</name>
</gene>
<sequence>MWPLAAAISFLMVAWSGGISREYPKILNGTNGTNGFLPGGYTCIPHSQPWQAALQVQGRLLCGGVLVHPKWVLTAAHCLKEGYRVYLGKHVLARVEAGEQVREVARAIPHPRYQSSPTHLNHDHDIMLLELKSSVQLTRHIQTLPLSHHHCLPPGTCCRVSGWGTTTSPQGMHPHGWPVAAQSGRGD</sequence>
<evidence type="ECO:0000313" key="6">
    <source>
        <dbReference type="Ensembl" id="ENSBGRP00000024571.1"/>
    </source>
</evidence>
<dbReference type="CDD" id="cd00190">
    <property type="entry name" value="Tryp_SPc"/>
    <property type="match status" value="1"/>
</dbReference>
<evidence type="ECO:0000259" key="5">
    <source>
        <dbReference type="PROSITE" id="PS50240"/>
    </source>
</evidence>
<organism evidence="6 7">
    <name type="scientific">Bos mutus grunniens</name>
    <name type="common">Wild yak</name>
    <name type="synonym">Bos grunniens</name>
    <dbReference type="NCBI Taxonomy" id="30521"/>
    <lineage>
        <taxon>Eukaryota</taxon>
        <taxon>Metazoa</taxon>
        <taxon>Chordata</taxon>
        <taxon>Craniata</taxon>
        <taxon>Vertebrata</taxon>
        <taxon>Euteleostomi</taxon>
        <taxon>Mammalia</taxon>
        <taxon>Eutheria</taxon>
        <taxon>Laurasiatheria</taxon>
        <taxon>Artiodactyla</taxon>
        <taxon>Ruminantia</taxon>
        <taxon>Pecora</taxon>
        <taxon>Bovidae</taxon>
        <taxon>Bovinae</taxon>
        <taxon>Bos</taxon>
    </lineage>
</organism>
<evidence type="ECO:0000256" key="4">
    <source>
        <dbReference type="SAM" id="SignalP"/>
    </source>
</evidence>
<dbReference type="PROSITE" id="PS00134">
    <property type="entry name" value="TRYPSIN_HIS"/>
    <property type="match status" value="1"/>
</dbReference>
<keyword evidence="2" id="KW-1015">Disulfide bond</keyword>
<dbReference type="PANTHER" id="PTHR24271:SF3">
    <property type="entry name" value="KALLIKREIN-13"/>
    <property type="match status" value="1"/>
</dbReference>
<dbReference type="SMART" id="SM00020">
    <property type="entry name" value="Tryp_SPc"/>
    <property type="match status" value="1"/>
</dbReference>
<name>A0A8B9XLW9_BOSMU</name>
<dbReference type="AlphaFoldDB" id="A0A8B9XLW9"/>
<dbReference type="InterPro" id="IPR001254">
    <property type="entry name" value="Trypsin_dom"/>
</dbReference>
<dbReference type="GO" id="GO:0030141">
    <property type="term" value="C:secretory granule"/>
    <property type="evidence" value="ECO:0007669"/>
    <property type="project" value="TreeGrafter"/>
</dbReference>
<dbReference type="FunFam" id="2.40.10.10:FF:000021">
    <property type="entry name" value="Kallikrein 1"/>
    <property type="match status" value="1"/>
</dbReference>
<dbReference type="Pfam" id="PF00089">
    <property type="entry name" value="Trypsin"/>
    <property type="match status" value="1"/>
</dbReference>
<protein>
    <submittedName>
        <fullName evidence="6">Kallikrein related peptidase 13</fullName>
    </submittedName>
</protein>
<dbReference type="GeneTree" id="ENSGT01030000234551"/>
<keyword evidence="4" id="KW-0732">Signal</keyword>
<feature type="domain" description="Peptidase S1" evidence="5">
    <location>
        <begin position="37"/>
        <end position="187"/>
    </location>
</feature>
<dbReference type="PROSITE" id="PS50240">
    <property type="entry name" value="TRYPSIN_DOM"/>
    <property type="match status" value="1"/>
</dbReference>
<dbReference type="InterPro" id="IPR009003">
    <property type="entry name" value="Peptidase_S1_PA"/>
</dbReference>
<keyword evidence="1" id="KW-0865">Zymogen</keyword>
<dbReference type="GO" id="GO:0006508">
    <property type="term" value="P:proteolysis"/>
    <property type="evidence" value="ECO:0007669"/>
    <property type="project" value="InterPro"/>
</dbReference>
<reference evidence="6" key="3">
    <citation type="submission" date="2025-09" db="UniProtKB">
        <authorList>
            <consortium name="Ensembl"/>
        </authorList>
    </citation>
    <scope>IDENTIFICATION</scope>
</reference>
<feature type="signal peptide" evidence="4">
    <location>
        <begin position="1"/>
        <end position="20"/>
    </location>
</feature>
<dbReference type="InterPro" id="IPR043504">
    <property type="entry name" value="Peptidase_S1_PA_chymotrypsin"/>
</dbReference>
<evidence type="ECO:0000256" key="1">
    <source>
        <dbReference type="ARBA" id="ARBA00023145"/>
    </source>
</evidence>
<dbReference type="Ensembl" id="ENSBGRT00000028335.1">
    <property type="protein sequence ID" value="ENSBGRP00000024571.1"/>
    <property type="gene ID" value="ENSBGRG00000015375.1"/>
</dbReference>
<keyword evidence="7" id="KW-1185">Reference proteome</keyword>
<dbReference type="PRINTS" id="PR00722">
    <property type="entry name" value="CHYMOTRYPSIN"/>
</dbReference>
<evidence type="ECO:0000256" key="3">
    <source>
        <dbReference type="SAM" id="MobiDB-lite"/>
    </source>
</evidence>
<dbReference type="SUPFAM" id="SSF50494">
    <property type="entry name" value="Trypsin-like serine proteases"/>
    <property type="match status" value="1"/>
</dbReference>
<accession>A0A8B9XLW9</accession>
<dbReference type="Gene3D" id="2.40.10.10">
    <property type="entry name" value="Trypsin-like serine proteases"/>
    <property type="match status" value="2"/>
</dbReference>
<reference evidence="6" key="1">
    <citation type="submission" date="2019-05" db="EMBL/GenBank/DDBJ databases">
        <authorList>
            <person name="Zhang S."/>
            <person name="Liu J."/>
        </authorList>
    </citation>
    <scope>NUCLEOTIDE SEQUENCE [LARGE SCALE GENOMIC DNA]</scope>
</reference>
<reference evidence="6" key="2">
    <citation type="submission" date="2025-08" db="UniProtKB">
        <authorList>
            <consortium name="Ensembl"/>
        </authorList>
    </citation>
    <scope>IDENTIFICATION</scope>
</reference>
<feature type="chain" id="PRO_5034726063" evidence="4">
    <location>
        <begin position="21"/>
        <end position="187"/>
    </location>
</feature>
<dbReference type="InterPro" id="IPR001314">
    <property type="entry name" value="Peptidase_S1A"/>
</dbReference>
<dbReference type="PANTHER" id="PTHR24271">
    <property type="entry name" value="KALLIKREIN-RELATED"/>
    <property type="match status" value="1"/>
</dbReference>
<proteinExistence type="predicted"/>
<dbReference type="Proteomes" id="UP000694520">
    <property type="component" value="Chromosome 20"/>
</dbReference>